<comment type="caution">
    <text evidence="7">The sequence shown here is derived from an EMBL/GenBank/DDBJ whole genome shotgun (WGS) entry which is preliminary data.</text>
</comment>
<evidence type="ECO:0000256" key="5">
    <source>
        <dbReference type="SAM" id="Phobius"/>
    </source>
</evidence>
<dbReference type="GO" id="GO:0012505">
    <property type="term" value="C:endomembrane system"/>
    <property type="evidence" value="ECO:0007669"/>
    <property type="project" value="UniProtKB-SubCell"/>
</dbReference>
<evidence type="ECO:0000256" key="2">
    <source>
        <dbReference type="ARBA" id="ARBA00022692"/>
    </source>
</evidence>
<evidence type="ECO:0000313" key="7">
    <source>
        <dbReference type="EMBL" id="NYJ32646.1"/>
    </source>
</evidence>
<sequence length="105" mass="10915">MSDRPVADPGVQLERTTLSWQRTALLLAVNAALVLRTAVDGDLLALCGGLVVLVMALALWVLPLRSYRRLAGRTVPSTFGGRRAVPLTVAAVAVASLVAAAAVVL</sequence>
<reference evidence="7 8" key="1">
    <citation type="submission" date="2020-07" db="EMBL/GenBank/DDBJ databases">
        <title>Sequencing the genomes of 1000 actinobacteria strains.</title>
        <authorList>
            <person name="Klenk H.-P."/>
        </authorList>
    </citation>
    <scope>NUCLEOTIDE SEQUENCE [LARGE SCALE GENOMIC DNA]</scope>
    <source>
        <strain evidence="7 8">DSM 44442</strain>
    </source>
</reference>
<dbReference type="InterPro" id="IPR003807">
    <property type="entry name" value="DUF202"/>
</dbReference>
<feature type="domain" description="DUF202" evidence="6">
    <location>
        <begin position="8"/>
        <end position="70"/>
    </location>
</feature>
<evidence type="ECO:0000256" key="1">
    <source>
        <dbReference type="ARBA" id="ARBA00004127"/>
    </source>
</evidence>
<organism evidence="7 8">
    <name type="scientific">Nocardiopsis aegyptia</name>
    <dbReference type="NCBI Taxonomy" id="220378"/>
    <lineage>
        <taxon>Bacteria</taxon>
        <taxon>Bacillati</taxon>
        <taxon>Actinomycetota</taxon>
        <taxon>Actinomycetes</taxon>
        <taxon>Streptosporangiales</taxon>
        <taxon>Nocardiopsidaceae</taxon>
        <taxon>Nocardiopsis</taxon>
    </lineage>
</organism>
<feature type="transmembrane region" description="Helical" evidence="5">
    <location>
        <begin position="43"/>
        <end position="63"/>
    </location>
</feature>
<evidence type="ECO:0000256" key="3">
    <source>
        <dbReference type="ARBA" id="ARBA00022989"/>
    </source>
</evidence>
<name>A0A7Z0EJB4_9ACTN</name>
<proteinExistence type="predicted"/>
<keyword evidence="2 5" id="KW-0812">Transmembrane</keyword>
<comment type="subcellular location">
    <subcellularLocation>
        <location evidence="1">Endomembrane system</location>
        <topology evidence="1">Multi-pass membrane protein</topology>
    </subcellularLocation>
</comment>
<keyword evidence="4 5" id="KW-0472">Membrane</keyword>
<dbReference type="RefSeq" id="WP_179820553.1">
    <property type="nucleotide sequence ID" value="NZ_JACCFS010000001.1"/>
</dbReference>
<dbReference type="EMBL" id="JACCFS010000001">
    <property type="protein sequence ID" value="NYJ32646.1"/>
    <property type="molecule type" value="Genomic_DNA"/>
</dbReference>
<keyword evidence="3 5" id="KW-1133">Transmembrane helix</keyword>
<keyword evidence="8" id="KW-1185">Reference proteome</keyword>
<accession>A0A7Z0EJB4</accession>
<protein>
    <submittedName>
        <fullName evidence="7">Uncharacterized membrane protein YidH (DUF202 family)</fullName>
    </submittedName>
</protein>
<evidence type="ECO:0000313" key="8">
    <source>
        <dbReference type="Proteomes" id="UP000572051"/>
    </source>
</evidence>
<dbReference type="Pfam" id="PF02656">
    <property type="entry name" value="DUF202"/>
    <property type="match status" value="1"/>
</dbReference>
<evidence type="ECO:0000256" key="4">
    <source>
        <dbReference type="ARBA" id="ARBA00023136"/>
    </source>
</evidence>
<feature type="transmembrane region" description="Helical" evidence="5">
    <location>
        <begin position="84"/>
        <end position="104"/>
    </location>
</feature>
<gene>
    <name evidence="7" type="ORF">HNR10_000527</name>
</gene>
<evidence type="ECO:0000259" key="6">
    <source>
        <dbReference type="Pfam" id="PF02656"/>
    </source>
</evidence>
<dbReference type="Proteomes" id="UP000572051">
    <property type="component" value="Unassembled WGS sequence"/>
</dbReference>
<dbReference type="AlphaFoldDB" id="A0A7Z0EJB4"/>